<gene>
    <name evidence="10" type="ORF">RCIX2680</name>
</gene>
<evidence type="ECO:0000256" key="2">
    <source>
        <dbReference type="ARBA" id="ARBA00022475"/>
    </source>
</evidence>
<feature type="transmembrane region" description="Helical" evidence="9">
    <location>
        <begin position="178"/>
        <end position="204"/>
    </location>
</feature>
<dbReference type="PIRSF" id="PIRSF025737">
    <property type="entry name" value="Cyco1"/>
    <property type="match status" value="1"/>
</dbReference>
<dbReference type="KEGG" id="rci:RCIX2680"/>
<feature type="active site" description="Acyl-thioester intermediate" evidence="8">
    <location>
        <position position="150"/>
    </location>
</feature>
<dbReference type="Pfam" id="PF09721">
    <property type="entry name" value="Exosortase_EpsH"/>
    <property type="match status" value="1"/>
</dbReference>
<keyword evidence="3" id="KW-0645">Protease</keyword>
<dbReference type="InterPro" id="IPR019127">
    <property type="entry name" value="Exosortase"/>
</dbReference>
<protein>
    <recommendedName>
        <fullName evidence="12">Archaeosortase A</fullName>
    </recommendedName>
</protein>
<dbReference type="GO" id="GO:0005886">
    <property type="term" value="C:plasma membrane"/>
    <property type="evidence" value="ECO:0007669"/>
    <property type="project" value="UniProtKB-SubCell"/>
</dbReference>
<dbReference type="AlphaFoldDB" id="Q0W1L7"/>
<dbReference type="eggNOG" id="arCOG04471">
    <property type="taxonomic scope" value="Archaea"/>
</dbReference>
<feature type="transmembrane region" description="Helical" evidence="9">
    <location>
        <begin position="85"/>
        <end position="106"/>
    </location>
</feature>
<keyword evidence="7 9" id="KW-0472">Membrane</keyword>
<evidence type="ECO:0000313" key="10">
    <source>
        <dbReference type="EMBL" id="CAJ37726.1"/>
    </source>
</evidence>
<evidence type="ECO:0000256" key="1">
    <source>
        <dbReference type="ARBA" id="ARBA00004651"/>
    </source>
</evidence>
<keyword evidence="11" id="KW-1185">Reference proteome</keyword>
<feature type="active site" description="Proton donor" evidence="8">
    <location>
        <position position="191"/>
    </location>
</feature>
<organism evidence="10 11">
    <name type="scientific">Methanocella arvoryzae (strain DSM 22066 / NBRC 105507 / MRE50)</name>
    <dbReference type="NCBI Taxonomy" id="351160"/>
    <lineage>
        <taxon>Archaea</taxon>
        <taxon>Methanobacteriati</taxon>
        <taxon>Methanobacteriota</taxon>
        <taxon>Stenosarchaea group</taxon>
        <taxon>Methanomicrobia</taxon>
        <taxon>Methanocellales</taxon>
        <taxon>Methanocellaceae</taxon>
        <taxon>Methanocella</taxon>
    </lineage>
</organism>
<dbReference type="GO" id="GO:0006508">
    <property type="term" value="P:proteolysis"/>
    <property type="evidence" value="ECO:0007669"/>
    <property type="project" value="UniProtKB-KW"/>
</dbReference>
<evidence type="ECO:0000256" key="5">
    <source>
        <dbReference type="ARBA" id="ARBA00022801"/>
    </source>
</evidence>
<evidence type="ECO:0000313" key="11">
    <source>
        <dbReference type="Proteomes" id="UP000000663"/>
    </source>
</evidence>
<evidence type="ECO:0000256" key="9">
    <source>
        <dbReference type="SAM" id="Phobius"/>
    </source>
</evidence>
<dbReference type="NCBIfam" id="TIGR04125">
    <property type="entry name" value="exosort_PGF_TRM"/>
    <property type="match status" value="1"/>
</dbReference>
<keyword evidence="5" id="KW-0378">Hydrolase</keyword>
<dbReference type="InterPro" id="IPR014522">
    <property type="entry name" value="ArtA"/>
</dbReference>
<keyword evidence="6 9" id="KW-1133">Transmembrane helix</keyword>
<dbReference type="InterPro" id="IPR026392">
    <property type="entry name" value="Exo/Archaeosortase_dom"/>
</dbReference>
<evidence type="ECO:0000256" key="8">
    <source>
        <dbReference type="PIRSR" id="PIRSR025737-1"/>
    </source>
</evidence>
<evidence type="ECO:0000256" key="7">
    <source>
        <dbReference type="ARBA" id="ARBA00023136"/>
    </source>
</evidence>
<evidence type="ECO:0008006" key="12">
    <source>
        <dbReference type="Google" id="ProtNLM"/>
    </source>
</evidence>
<feature type="transmembrane region" description="Helical" evidence="9">
    <location>
        <begin position="224"/>
        <end position="248"/>
    </location>
</feature>
<evidence type="ECO:0000256" key="3">
    <source>
        <dbReference type="ARBA" id="ARBA00022670"/>
    </source>
</evidence>
<dbReference type="Proteomes" id="UP000000663">
    <property type="component" value="Chromosome"/>
</dbReference>
<keyword evidence="2" id="KW-1003">Cell membrane</keyword>
<feature type="transmembrane region" description="Helical" evidence="9">
    <location>
        <begin position="55"/>
        <end position="73"/>
    </location>
</feature>
<dbReference type="OrthoDB" id="200496at2157"/>
<dbReference type="EMBL" id="AM114193">
    <property type="protein sequence ID" value="CAJ37726.1"/>
    <property type="molecule type" value="Genomic_DNA"/>
</dbReference>
<accession>Q0W1L7</accession>
<dbReference type="PATRIC" id="fig|351160.9.peg.557"/>
<dbReference type="STRING" id="351160.RCIX2680"/>
<name>Q0W1L7_METAR</name>
<dbReference type="NCBIfam" id="TIGR04178">
    <property type="entry name" value="exo_archaeo"/>
    <property type="match status" value="1"/>
</dbReference>
<evidence type="ECO:0000256" key="4">
    <source>
        <dbReference type="ARBA" id="ARBA00022692"/>
    </source>
</evidence>
<keyword evidence="4 9" id="KW-0812">Transmembrane</keyword>
<feature type="transmembrane region" description="Helical" evidence="9">
    <location>
        <begin position="28"/>
        <end position="49"/>
    </location>
</feature>
<evidence type="ECO:0000256" key="6">
    <source>
        <dbReference type="ARBA" id="ARBA00022989"/>
    </source>
</evidence>
<comment type="subcellular location">
    <subcellularLocation>
        <location evidence="1">Cell membrane</location>
        <topology evidence="1">Multi-pass membrane protein</topology>
    </subcellularLocation>
</comment>
<feature type="transmembrane region" description="Helical" evidence="9">
    <location>
        <begin position="143"/>
        <end position="166"/>
    </location>
</feature>
<sequence>MDALDVLMWISLLIIVAGAIVPKKNGYYIAAVGWVLFGLRWGLSTPYFYFQEANILYTVLCLLSVPLTLYAAYIMIRFQRKSLMVITRSVAISSLFYAPFAFLPWLSNWLIGLTTTLTMASLTALGFPAIRDGLDIIYLNGQAVQIILACTAIQSIAIFIGVIFCIRVETERMLKAFLVSVPVIYILNLIRDVFVVAAFGGQWFQIMPETVMQWSGKPAEFTSFFWAHNVLAELGSLIALVVISYAVLSMMPELLDYLRDVLSLLKVENIKKTLRGEEVPMLVPVKPIKKA</sequence>
<feature type="transmembrane region" description="Helical" evidence="9">
    <location>
        <begin position="6"/>
        <end position="21"/>
    </location>
</feature>
<reference evidence="10 11" key="1">
    <citation type="journal article" date="2006" name="Science">
        <title>Genome of rice cluster I archaea -- the key methane producers in the rice rhizosphere.</title>
        <authorList>
            <person name="Erkel C."/>
            <person name="Kube M."/>
            <person name="Reinhardt R."/>
            <person name="Liesack W."/>
        </authorList>
    </citation>
    <scope>NUCLEOTIDE SEQUENCE [LARGE SCALE GENOMIC DNA]</scope>
    <source>
        <strain evidence="11">DSM 22066 / NBRC 105507 / MRE50</strain>
    </source>
</reference>
<dbReference type="GO" id="GO:0008233">
    <property type="term" value="F:peptidase activity"/>
    <property type="evidence" value="ECO:0007669"/>
    <property type="project" value="UniProtKB-KW"/>
</dbReference>
<proteinExistence type="predicted"/>